<dbReference type="AlphaFoldDB" id="A0A6A3B1R1"/>
<dbReference type="EMBL" id="VEPZ02000937">
    <property type="protein sequence ID" value="KAE8709019.1"/>
    <property type="molecule type" value="Genomic_DNA"/>
</dbReference>
<feature type="transmembrane region" description="Helical" evidence="7">
    <location>
        <begin position="39"/>
        <end position="61"/>
    </location>
</feature>
<comment type="subcellular location">
    <subcellularLocation>
        <location evidence="1 7">Cell membrane</location>
        <topology evidence="1 7">Multi-pass membrane protein</topology>
    </subcellularLocation>
</comment>
<reference evidence="9" key="1">
    <citation type="submission" date="2019-09" db="EMBL/GenBank/DDBJ databases">
        <title>Draft genome information of white flower Hibiscus syriacus.</title>
        <authorList>
            <person name="Kim Y.-M."/>
        </authorList>
    </citation>
    <scope>NUCLEOTIDE SEQUENCE [LARGE SCALE GENOMIC DNA]</scope>
    <source>
        <strain evidence="9">YM2019G1</strain>
    </source>
</reference>
<organism evidence="9 10">
    <name type="scientific">Hibiscus syriacus</name>
    <name type="common">Rose of Sharon</name>
    <dbReference type="NCBI Taxonomy" id="106335"/>
    <lineage>
        <taxon>Eukaryota</taxon>
        <taxon>Viridiplantae</taxon>
        <taxon>Streptophyta</taxon>
        <taxon>Embryophyta</taxon>
        <taxon>Tracheophyta</taxon>
        <taxon>Spermatophyta</taxon>
        <taxon>Magnoliopsida</taxon>
        <taxon>eudicotyledons</taxon>
        <taxon>Gunneridae</taxon>
        <taxon>Pentapetalae</taxon>
        <taxon>rosids</taxon>
        <taxon>malvids</taxon>
        <taxon>Malvales</taxon>
        <taxon>Malvaceae</taxon>
        <taxon>Malvoideae</taxon>
        <taxon>Hibiscus</taxon>
    </lineage>
</organism>
<proteinExistence type="inferred from homology"/>
<dbReference type="Proteomes" id="UP000436088">
    <property type="component" value="Unassembled WGS sequence"/>
</dbReference>
<evidence type="ECO:0000313" key="10">
    <source>
        <dbReference type="Proteomes" id="UP000436088"/>
    </source>
</evidence>
<keyword evidence="10" id="KW-1185">Reference proteome</keyword>
<evidence type="ECO:0000259" key="8">
    <source>
        <dbReference type="Pfam" id="PF04535"/>
    </source>
</evidence>
<name>A0A6A3B1R1_HIBSY</name>
<evidence type="ECO:0000256" key="3">
    <source>
        <dbReference type="ARBA" id="ARBA00022475"/>
    </source>
</evidence>
<evidence type="ECO:0000256" key="2">
    <source>
        <dbReference type="ARBA" id="ARBA00007651"/>
    </source>
</evidence>
<keyword evidence="5 7" id="KW-1133">Transmembrane helix</keyword>
<keyword evidence="6 7" id="KW-0472">Membrane</keyword>
<evidence type="ECO:0000256" key="5">
    <source>
        <dbReference type="ARBA" id="ARBA00022989"/>
    </source>
</evidence>
<comment type="subunit">
    <text evidence="7">Homodimer and heterodimers.</text>
</comment>
<comment type="similarity">
    <text evidence="2 7">Belongs to the Casparian strip membrane proteins (CASP) family.</text>
</comment>
<feature type="transmembrane region" description="Helical" evidence="7">
    <location>
        <begin position="86"/>
        <end position="113"/>
    </location>
</feature>
<gene>
    <name evidence="9" type="ORF">F3Y22_tig00110332pilonHSYRG00752</name>
</gene>
<evidence type="ECO:0000256" key="7">
    <source>
        <dbReference type="RuleBase" id="RU361233"/>
    </source>
</evidence>
<evidence type="ECO:0000313" key="9">
    <source>
        <dbReference type="EMBL" id="KAE8709019.1"/>
    </source>
</evidence>
<keyword evidence="3 7" id="KW-1003">Cell membrane</keyword>
<dbReference type="InterPro" id="IPR006702">
    <property type="entry name" value="CASP_dom"/>
</dbReference>
<dbReference type="Pfam" id="PF04535">
    <property type="entry name" value="CASP_dom"/>
    <property type="match status" value="1"/>
</dbReference>
<sequence>MKSEDHSAINVPELSTVEKGKAPLISTAREQKSGYKKGLGISDFLLILGAIIAALATVATMRTSDETLTFFTQFLQFEASYDDLPTFMFCVITIALVGGYLVLSLPFSIVTIVRPHAVAPRLLIFILDTTLEAAKNPERMHELMSERRKEIRKL</sequence>
<comment type="caution">
    <text evidence="9">The sequence shown here is derived from an EMBL/GenBank/DDBJ whole genome shotgun (WGS) entry which is preliminary data.</text>
</comment>
<protein>
    <recommendedName>
        <fullName evidence="7">CASP-like protein</fullName>
    </recommendedName>
</protein>
<evidence type="ECO:0000256" key="4">
    <source>
        <dbReference type="ARBA" id="ARBA00022692"/>
    </source>
</evidence>
<comment type="caution">
    <text evidence="7">Lacks conserved residue(s) required for the propagation of feature annotation.</text>
</comment>
<dbReference type="InterPro" id="IPR006459">
    <property type="entry name" value="CASP/CASPL"/>
</dbReference>
<accession>A0A6A3B1R1</accession>
<feature type="domain" description="Casparian strip membrane protein" evidence="8">
    <location>
        <begin position="38"/>
        <end position="131"/>
    </location>
</feature>
<keyword evidence="4 7" id="KW-0812">Transmembrane</keyword>
<dbReference type="GO" id="GO:0005886">
    <property type="term" value="C:plasma membrane"/>
    <property type="evidence" value="ECO:0007669"/>
    <property type="project" value="UniProtKB-SubCell"/>
</dbReference>
<evidence type="ECO:0000256" key="6">
    <source>
        <dbReference type="ARBA" id="ARBA00023136"/>
    </source>
</evidence>
<dbReference type="OrthoDB" id="753675at2759"/>
<dbReference type="NCBIfam" id="TIGR01569">
    <property type="entry name" value="A_tha_TIGR01569"/>
    <property type="match status" value="1"/>
</dbReference>
<evidence type="ECO:0000256" key="1">
    <source>
        <dbReference type="ARBA" id="ARBA00004651"/>
    </source>
</evidence>